<dbReference type="PROSITE" id="PS51669">
    <property type="entry name" value="4FE4S_MOW_BIS_MGD"/>
    <property type="match status" value="1"/>
</dbReference>
<keyword evidence="4" id="KW-0411">Iron-sulfur</keyword>
<dbReference type="GO" id="GO:0046872">
    <property type="term" value="F:metal ion binding"/>
    <property type="evidence" value="ECO:0007669"/>
    <property type="project" value="UniProtKB-KW"/>
</dbReference>
<protein>
    <submittedName>
        <fullName evidence="6">Anaerobic selenocysteine-containing dehydrogenase</fullName>
    </submittedName>
</protein>
<dbReference type="Gene3D" id="3.40.228.10">
    <property type="entry name" value="Dimethylsulfoxide Reductase, domain 2"/>
    <property type="match status" value="1"/>
</dbReference>
<dbReference type="InterPro" id="IPR006656">
    <property type="entry name" value="Mopterin_OxRdtase"/>
</dbReference>
<comment type="similarity">
    <text evidence="1">Belongs to the prokaryotic molybdopterin-containing oxidoreductase family.</text>
</comment>
<dbReference type="SMART" id="SM00926">
    <property type="entry name" value="Molybdop_Fe4S4"/>
    <property type="match status" value="1"/>
</dbReference>
<sequence length="729" mass="80354">MVFARRVYTQARKTASFPTMNQHTKLRIGHSACPHDCPSTCALDVELLDSRTIGRIHGAKGNSYTAGVVCAKVARYADRVHHPDRLLKPLIRSGAKGEGNWKEASWEAALDLVAEKFVAAEEKYGSETVWPYFYAGTMGLVQRDGIERLRHAKKYSGFFGSICTNLAWTGYVMGTGALRGSDPREMAKSDCVVIWGTNAVVTQVNVMTHAIKARKERGAKIVVIDIYENATMKQADMGLVLKPGTDAALACAVMHVLFREELADRAYLEKYTDDPKGLEAHLANKTPQWAADITGLSVEEIEAFARLIGTTRKTFFRLGYGFSRQRNGSVNMHAALSVAAVTGCWQYEGGGAFHSNSGVLKLNGELLEGTRFRDPNIRYLDHSRIGPVLMNHEDALYGGPPVTALLIQNTNPMNVAPEQRLVKRGFLRDDLFTCVHEQFMTDTAKVADVVLPATMFLEHDDIYKGGGNQHITLGPKLIDPPEGPRTNHYVIEELGKRLGVSHLPGFGMTERQHIDVMLQKKGLGDFDSFREERWADLQPDFDDAHFLKGFGHPDGKFRFKPQWDGGIAPNKPPKSMGIFGPYQSLPEFPDHVDLIEVADDEHPFRLATSPARNFLNSTFAETPVSKAKEVRPELLLHPEDATALRVADGDRVEVGNARGEVVLHAKLFDGIKRGVVIAEGIWPNSAHERGEGINVLTGADAPAPYGGAAVHDNKVWIRPAAADTAHTRL</sequence>
<evidence type="ECO:0000259" key="5">
    <source>
        <dbReference type="PROSITE" id="PS51669"/>
    </source>
</evidence>
<proteinExistence type="inferred from homology"/>
<dbReference type="InterPro" id="IPR009010">
    <property type="entry name" value="Asp_de-COase-like_dom_sf"/>
</dbReference>
<evidence type="ECO:0000313" key="6">
    <source>
        <dbReference type="EMBL" id="SFK91377.1"/>
    </source>
</evidence>
<evidence type="ECO:0000313" key="7">
    <source>
        <dbReference type="Proteomes" id="UP000323300"/>
    </source>
</evidence>
<dbReference type="InterPro" id="IPR006963">
    <property type="entry name" value="Mopterin_OxRdtase_4Fe-4S_dom"/>
</dbReference>
<dbReference type="FunFam" id="2.20.25.90:FF:000012">
    <property type="entry name" value="Anaerobic selenocysteine-containing dehydrogenase"/>
    <property type="match status" value="1"/>
</dbReference>
<dbReference type="PANTHER" id="PTHR43742:SF6">
    <property type="entry name" value="OXIDOREDUCTASE YYAE-RELATED"/>
    <property type="match status" value="1"/>
</dbReference>
<evidence type="ECO:0000256" key="1">
    <source>
        <dbReference type="ARBA" id="ARBA00010312"/>
    </source>
</evidence>
<dbReference type="InterPro" id="IPR050612">
    <property type="entry name" value="Prok_Mopterin_Oxidored"/>
</dbReference>
<dbReference type="PANTHER" id="PTHR43742">
    <property type="entry name" value="TRIMETHYLAMINE-N-OXIDE REDUCTASE"/>
    <property type="match status" value="1"/>
</dbReference>
<dbReference type="Pfam" id="PF04879">
    <property type="entry name" value="Molybdop_Fe4S4"/>
    <property type="match status" value="1"/>
</dbReference>
<dbReference type="EMBL" id="FOSL01000017">
    <property type="protein sequence ID" value="SFK91377.1"/>
    <property type="molecule type" value="Genomic_DNA"/>
</dbReference>
<dbReference type="SUPFAM" id="SSF50692">
    <property type="entry name" value="ADC-like"/>
    <property type="match status" value="1"/>
</dbReference>
<evidence type="ECO:0000256" key="3">
    <source>
        <dbReference type="ARBA" id="ARBA00023004"/>
    </source>
</evidence>
<dbReference type="GO" id="GO:0016491">
    <property type="term" value="F:oxidoreductase activity"/>
    <property type="evidence" value="ECO:0007669"/>
    <property type="project" value="InterPro"/>
</dbReference>
<dbReference type="GO" id="GO:0043546">
    <property type="term" value="F:molybdopterin cofactor binding"/>
    <property type="evidence" value="ECO:0007669"/>
    <property type="project" value="InterPro"/>
</dbReference>
<dbReference type="Pfam" id="PF00384">
    <property type="entry name" value="Molybdopterin"/>
    <property type="match status" value="1"/>
</dbReference>
<accession>A0A1I4DFW7</accession>
<dbReference type="SUPFAM" id="SSF53706">
    <property type="entry name" value="Formate dehydrogenase/DMSO reductase, domains 1-3"/>
    <property type="match status" value="1"/>
</dbReference>
<dbReference type="Gene3D" id="2.20.25.90">
    <property type="entry name" value="ADC-like domains"/>
    <property type="match status" value="1"/>
</dbReference>
<organism evidence="6 7">
    <name type="scientific">Neomesorhizobium albiziae</name>
    <dbReference type="NCBI Taxonomy" id="335020"/>
    <lineage>
        <taxon>Bacteria</taxon>
        <taxon>Pseudomonadati</taxon>
        <taxon>Pseudomonadota</taxon>
        <taxon>Alphaproteobacteria</taxon>
        <taxon>Hyphomicrobiales</taxon>
        <taxon>Phyllobacteriaceae</taxon>
        <taxon>Neomesorhizobium</taxon>
    </lineage>
</organism>
<dbReference type="Proteomes" id="UP000323300">
    <property type="component" value="Unassembled WGS sequence"/>
</dbReference>
<dbReference type="GO" id="GO:0051536">
    <property type="term" value="F:iron-sulfur cluster binding"/>
    <property type="evidence" value="ECO:0007669"/>
    <property type="project" value="UniProtKB-KW"/>
</dbReference>
<feature type="domain" description="4Fe-4S Mo/W bis-MGD-type" evidence="5">
    <location>
        <begin position="26"/>
        <end position="84"/>
    </location>
</feature>
<reference evidence="6 7" key="1">
    <citation type="submission" date="2016-10" db="EMBL/GenBank/DDBJ databases">
        <authorList>
            <person name="Varghese N."/>
            <person name="Submissions S."/>
        </authorList>
    </citation>
    <scope>NUCLEOTIDE SEQUENCE [LARGE SCALE GENOMIC DNA]</scope>
    <source>
        <strain evidence="6 7">DSM 21822</strain>
    </source>
</reference>
<dbReference type="CDD" id="cd02786">
    <property type="entry name" value="MopB_CT_3"/>
    <property type="match status" value="1"/>
</dbReference>
<keyword evidence="7" id="KW-1185">Reference proteome</keyword>
<gene>
    <name evidence="6" type="ORF">SAMN04488498_11732</name>
</gene>
<dbReference type="Gene3D" id="3.40.50.740">
    <property type="match status" value="1"/>
</dbReference>
<name>A0A1I4DFW7_9HYPH</name>
<dbReference type="AlphaFoldDB" id="A0A1I4DFW7"/>
<dbReference type="Gene3D" id="3.30.2070.10">
    <property type="entry name" value="Formate dehydrogenase/DMSO reductase"/>
    <property type="match status" value="1"/>
</dbReference>
<dbReference type="CDD" id="cd02766">
    <property type="entry name" value="MopB_3"/>
    <property type="match status" value="1"/>
</dbReference>
<dbReference type="InterPro" id="IPR037920">
    <property type="entry name" value="YoaE_C"/>
</dbReference>
<keyword evidence="3" id="KW-0408">Iron</keyword>
<evidence type="ECO:0000256" key="4">
    <source>
        <dbReference type="ARBA" id="ARBA00023014"/>
    </source>
</evidence>
<dbReference type="InterPro" id="IPR006657">
    <property type="entry name" value="MoPterin_dinucl-bd_dom"/>
</dbReference>
<evidence type="ECO:0000256" key="2">
    <source>
        <dbReference type="ARBA" id="ARBA00022723"/>
    </source>
</evidence>
<dbReference type="Pfam" id="PF01568">
    <property type="entry name" value="Molydop_binding"/>
    <property type="match status" value="1"/>
</dbReference>
<keyword evidence="2" id="KW-0479">Metal-binding</keyword>
<dbReference type="Gene3D" id="2.40.40.20">
    <property type="match status" value="1"/>
</dbReference>